<evidence type="ECO:0000313" key="2">
    <source>
        <dbReference type="EMBL" id="TQO18972.1"/>
    </source>
</evidence>
<keyword evidence="1" id="KW-0812">Transmembrane</keyword>
<dbReference type="AlphaFoldDB" id="A0A8H2K4Y5"/>
<comment type="caution">
    <text evidence="2">The sequence shown here is derived from an EMBL/GenBank/DDBJ whole genome shotgun (WGS) entry which is preliminary data.</text>
</comment>
<keyword evidence="3" id="KW-1185">Reference proteome</keyword>
<name>A0A8H2K4Y5_9MICO</name>
<gene>
    <name evidence="2" type="ORF">FB472_0504</name>
</gene>
<sequence>MGGGGRAVEPHVSGLGGDGGAAWSAIYSGRVNTGNKLSIEAGISRAECSVLFIEAQGSGGHEPSVSPSNPLHQSDYSRTVESSWTVLTVMAALWLIAFASQLADYATARFDHLRLARGVRTRVRLHPVAWVVPLAALALVIGAIGVNLSTRAFFADPTRTSPAVLIALSTVVVLVAVVATVTLVVVRPPADSYRLMRDELIELAGVRLHQDQVDEFRARVAAVDAASDDRKRVDGVAASSALTLVVRTPQRFVAPVVALVVAVAALIEVLNDPSRSWVLVVALLTVVVSCTFACVAARASAALRTSVRSTQEVYRGELSGLIAEVEKSSKKRVAGLGDRVARALSILREQQGSQ</sequence>
<evidence type="ECO:0000256" key="1">
    <source>
        <dbReference type="SAM" id="Phobius"/>
    </source>
</evidence>
<feature type="transmembrane region" description="Helical" evidence="1">
    <location>
        <begin position="252"/>
        <end position="270"/>
    </location>
</feature>
<dbReference type="EMBL" id="VFRA01000001">
    <property type="protein sequence ID" value="TQO18972.1"/>
    <property type="molecule type" value="Genomic_DNA"/>
</dbReference>
<protein>
    <submittedName>
        <fullName evidence="2">Uncharacterized protein</fullName>
    </submittedName>
</protein>
<keyword evidence="1" id="KW-1133">Transmembrane helix</keyword>
<feature type="transmembrane region" description="Helical" evidence="1">
    <location>
        <begin position="162"/>
        <end position="186"/>
    </location>
</feature>
<reference evidence="2 3" key="1">
    <citation type="submission" date="2019-06" db="EMBL/GenBank/DDBJ databases">
        <title>Sequencing the genomes of 1000 actinobacteria strains.</title>
        <authorList>
            <person name="Klenk H.-P."/>
        </authorList>
    </citation>
    <scope>NUCLEOTIDE SEQUENCE [LARGE SCALE GENOMIC DNA]</scope>
    <source>
        <strain evidence="2 3">DSM 21947</strain>
    </source>
</reference>
<evidence type="ECO:0000313" key="3">
    <source>
        <dbReference type="Proteomes" id="UP000316560"/>
    </source>
</evidence>
<proteinExistence type="predicted"/>
<feature type="transmembrane region" description="Helical" evidence="1">
    <location>
        <begin position="276"/>
        <end position="299"/>
    </location>
</feature>
<feature type="transmembrane region" description="Helical" evidence="1">
    <location>
        <begin position="84"/>
        <end position="107"/>
    </location>
</feature>
<organism evidence="2 3">
    <name type="scientific">Rhodoglobus vestalii</name>
    <dbReference type="NCBI Taxonomy" id="193384"/>
    <lineage>
        <taxon>Bacteria</taxon>
        <taxon>Bacillati</taxon>
        <taxon>Actinomycetota</taxon>
        <taxon>Actinomycetes</taxon>
        <taxon>Micrococcales</taxon>
        <taxon>Microbacteriaceae</taxon>
        <taxon>Rhodoglobus</taxon>
    </lineage>
</organism>
<feature type="transmembrane region" description="Helical" evidence="1">
    <location>
        <begin position="128"/>
        <end position="150"/>
    </location>
</feature>
<dbReference type="Proteomes" id="UP000316560">
    <property type="component" value="Unassembled WGS sequence"/>
</dbReference>
<accession>A0A8H2K4Y5</accession>
<keyword evidence="1" id="KW-0472">Membrane</keyword>